<keyword evidence="1" id="KW-0805">Transcription regulation</keyword>
<keyword evidence="3" id="KW-0804">Transcription</keyword>
<dbReference type="PROSITE" id="PS50932">
    <property type="entry name" value="HTH_LACI_2"/>
    <property type="match status" value="1"/>
</dbReference>
<dbReference type="InterPro" id="IPR010982">
    <property type="entry name" value="Lambda_DNA-bd_dom_sf"/>
</dbReference>
<proteinExistence type="predicted"/>
<feature type="domain" description="HTH lacI-type" evidence="4">
    <location>
        <begin position="2"/>
        <end position="56"/>
    </location>
</feature>
<evidence type="ECO:0000313" key="5">
    <source>
        <dbReference type="EMBL" id="SEM35201.1"/>
    </source>
</evidence>
<organism evidence="5 6">
    <name type="scientific">Ligilactobacillus ruminis</name>
    <dbReference type="NCBI Taxonomy" id="1623"/>
    <lineage>
        <taxon>Bacteria</taxon>
        <taxon>Bacillati</taxon>
        <taxon>Bacillota</taxon>
        <taxon>Bacilli</taxon>
        <taxon>Lactobacillales</taxon>
        <taxon>Lactobacillaceae</taxon>
        <taxon>Ligilactobacillus</taxon>
    </lineage>
</organism>
<accession>A0ABY1A9A7</accession>
<dbReference type="SUPFAM" id="SSF47413">
    <property type="entry name" value="lambda repressor-like DNA-binding domains"/>
    <property type="match status" value="1"/>
</dbReference>
<evidence type="ECO:0000256" key="2">
    <source>
        <dbReference type="ARBA" id="ARBA00023125"/>
    </source>
</evidence>
<evidence type="ECO:0000313" key="6">
    <source>
        <dbReference type="Proteomes" id="UP000182089"/>
    </source>
</evidence>
<dbReference type="CDD" id="cd06294">
    <property type="entry name" value="PBP1_MalR-like"/>
    <property type="match status" value="1"/>
</dbReference>
<sequence length="334" mass="36889">MATIKDVARLAGVSPSTASRAMHNSSLISESTKKKVRAAMAELDYSPNFAAQNLANKSSNTIGVILPANEDSVGDNPFFIQIIQGLAAICNAHDYMVSVASGQNNQELIKNIETMIKRGNISRFVFVYSKANDPVLHYVKAQKQVQVVIIGTPYEDKDEMLYVDNDNQKAGYDAAGYLFEKGCKNILYVYTDLDENVQNDRFLGYKKAVKAHKGQTFALSLAFNNEVQRDKAIKDYFKAYPEIDAIIACDDILALQVRYSCESACLDDSIALMGFNNSALGRVMHPTLTSVEIFPRFLGSEAAALAINADDDKLKLDSNYVIVPHKVVERESTK</sequence>
<dbReference type="PANTHER" id="PTHR30146">
    <property type="entry name" value="LACI-RELATED TRANSCRIPTIONAL REPRESSOR"/>
    <property type="match status" value="1"/>
</dbReference>
<dbReference type="InterPro" id="IPR000843">
    <property type="entry name" value="HTH_LacI"/>
</dbReference>
<comment type="caution">
    <text evidence="5">The sequence shown here is derived from an EMBL/GenBank/DDBJ whole genome shotgun (WGS) entry which is preliminary data.</text>
</comment>
<dbReference type="Proteomes" id="UP000182089">
    <property type="component" value="Unassembled WGS sequence"/>
</dbReference>
<dbReference type="PROSITE" id="PS00356">
    <property type="entry name" value="HTH_LACI_1"/>
    <property type="match status" value="1"/>
</dbReference>
<evidence type="ECO:0000256" key="3">
    <source>
        <dbReference type="ARBA" id="ARBA00023163"/>
    </source>
</evidence>
<dbReference type="PANTHER" id="PTHR30146:SF109">
    <property type="entry name" value="HTH-TYPE TRANSCRIPTIONAL REGULATOR GALS"/>
    <property type="match status" value="1"/>
</dbReference>
<keyword evidence="2" id="KW-0238">DNA-binding</keyword>
<dbReference type="CDD" id="cd01392">
    <property type="entry name" value="HTH_LacI"/>
    <property type="match status" value="1"/>
</dbReference>
<dbReference type="InterPro" id="IPR028082">
    <property type="entry name" value="Peripla_BP_I"/>
</dbReference>
<dbReference type="InterPro" id="IPR046335">
    <property type="entry name" value="LacI/GalR-like_sensor"/>
</dbReference>
<reference evidence="5 6" key="1">
    <citation type="submission" date="2016-10" db="EMBL/GenBank/DDBJ databases">
        <authorList>
            <person name="Varghese N."/>
            <person name="Submissions S."/>
        </authorList>
    </citation>
    <scope>NUCLEOTIDE SEQUENCE [LARGE SCALE GENOMIC DNA]</scope>
    <source>
        <strain evidence="5 6">WC1T17</strain>
    </source>
</reference>
<gene>
    <name evidence="5" type="ORF">SAMN05216431_101192</name>
</gene>
<dbReference type="Pfam" id="PF13377">
    <property type="entry name" value="Peripla_BP_3"/>
    <property type="match status" value="1"/>
</dbReference>
<protein>
    <submittedName>
        <fullName evidence="5">Transcriptional regulator, LacI family</fullName>
    </submittedName>
</protein>
<dbReference type="Gene3D" id="3.40.50.2300">
    <property type="match status" value="2"/>
</dbReference>
<name>A0ABY1A9A7_9LACO</name>
<dbReference type="EMBL" id="FOCC01000001">
    <property type="protein sequence ID" value="SEM35201.1"/>
    <property type="molecule type" value="Genomic_DNA"/>
</dbReference>
<evidence type="ECO:0000259" key="4">
    <source>
        <dbReference type="PROSITE" id="PS50932"/>
    </source>
</evidence>
<dbReference type="Pfam" id="PF00356">
    <property type="entry name" value="LacI"/>
    <property type="match status" value="1"/>
</dbReference>
<dbReference type="Gene3D" id="1.10.260.40">
    <property type="entry name" value="lambda repressor-like DNA-binding domains"/>
    <property type="match status" value="1"/>
</dbReference>
<dbReference type="SMART" id="SM00354">
    <property type="entry name" value="HTH_LACI"/>
    <property type="match status" value="1"/>
</dbReference>
<dbReference type="SUPFAM" id="SSF53822">
    <property type="entry name" value="Periplasmic binding protein-like I"/>
    <property type="match status" value="1"/>
</dbReference>
<evidence type="ECO:0000256" key="1">
    <source>
        <dbReference type="ARBA" id="ARBA00023015"/>
    </source>
</evidence>